<dbReference type="AlphaFoldDB" id="A0AAN4YE50"/>
<dbReference type="GO" id="GO:0006627">
    <property type="term" value="P:protein processing involved in protein targeting to mitochondrion"/>
    <property type="evidence" value="ECO:0007669"/>
    <property type="project" value="InterPro"/>
</dbReference>
<dbReference type="Pfam" id="PF10502">
    <property type="entry name" value="Peptidase_S26"/>
    <property type="match status" value="1"/>
</dbReference>
<reference evidence="14" key="1">
    <citation type="submission" date="2023-04" db="EMBL/GenBank/DDBJ databases">
        <title>Aspergillus oryzae NBRC 4228.</title>
        <authorList>
            <person name="Ichikawa N."/>
            <person name="Sato H."/>
            <person name="Tonouchi N."/>
        </authorList>
    </citation>
    <scope>NUCLEOTIDE SEQUENCE</scope>
    <source>
        <strain evidence="14">NBRC 4228</strain>
    </source>
</reference>
<dbReference type="InterPro" id="IPR037730">
    <property type="entry name" value="IMP2"/>
</dbReference>
<keyword evidence="10" id="KW-0472">Membrane</keyword>
<evidence type="ECO:0000256" key="7">
    <source>
        <dbReference type="ARBA" id="ARBA00022801"/>
    </source>
</evidence>
<keyword evidence="8" id="KW-1133">Transmembrane helix</keyword>
<comment type="caution">
    <text evidence="14">The sequence shown here is derived from an EMBL/GenBank/DDBJ whole genome shotgun (WGS) entry which is preliminary data.</text>
</comment>
<protein>
    <recommendedName>
        <fullName evidence="3">Mitochondrial inner membrane protease subunit 2</fullName>
    </recommendedName>
</protein>
<feature type="active site" evidence="11">
    <location>
        <position position="110"/>
    </location>
</feature>
<proteinExistence type="inferred from homology"/>
<evidence type="ECO:0000256" key="2">
    <source>
        <dbReference type="ARBA" id="ARBA00007066"/>
    </source>
</evidence>
<evidence type="ECO:0000313" key="15">
    <source>
        <dbReference type="Proteomes" id="UP001165205"/>
    </source>
</evidence>
<keyword evidence="7" id="KW-0378">Hydrolase</keyword>
<organism evidence="14 15">
    <name type="scientific">Aspergillus oryzae</name>
    <name type="common">Yellow koji mold</name>
    <dbReference type="NCBI Taxonomy" id="5062"/>
    <lineage>
        <taxon>Eukaryota</taxon>
        <taxon>Fungi</taxon>
        <taxon>Dikarya</taxon>
        <taxon>Ascomycota</taxon>
        <taxon>Pezizomycotina</taxon>
        <taxon>Eurotiomycetes</taxon>
        <taxon>Eurotiomycetidae</taxon>
        <taxon>Eurotiales</taxon>
        <taxon>Aspergillaceae</taxon>
        <taxon>Aspergillus</taxon>
        <taxon>Aspergillus subgen. Circumdati</taxon>
    </lineage>
</organism>
<keyword evidence="4" id="KW-0645">Protease</keyword>
<accession>A0AAN4YE50</accession>
<feature type="region of interest" description="Disordered" evidence="12">
    <location>
        <begin position="22"/>
        <end position="55"/>
    </location>
</feature>
<dbReference type="PANTHER" id="PTHR46041">
    <property type="entry name" value="MITOCHONDRIAL INNER MEMBRANE PROTEASE SUBUNIT 2"/>
    <property type="match status" value="1"/>
</dbReference>
<evidence type="ECO:0000256" key="12">
    <source>
        <dbReference type="SAM" id="MobiDB-lite"/>
    </source>
</evidence>
<name>A0AAN4YE50_ASPOZ</name>
<comment type="similarity">
    <text evidence="2">Belongs to the peptidase S26 family. IMP2 subfamily.</text>
</comment>
<dbReference type="GO" id="GO:0004252">
    <property type="term" value="F:serine-type endopeptidase activity"/>
    <property type="evidence" value="ECO:0007669"/>
    <property type="project" value="InterPro"/>
</dbReference>
<dbReference type="EMBL" id="BSYA01000047">
    <property type="protein sequence ID" value="GMG28648.1"/>
    <property type="molecule type" value="Genomic_DNA"/>
</dbReference>
<evidence type="ECO:0000256" key="6">
    <source>
        <dbReference type="ARBA" id="ARBA00022792"/>
    </source>
</evidence>
<evidence type="ECO:0000256" key="3">
    <source>
        <dbReference type="ARBA" id="ARBA00013650"/>
    </source>
</evidence>
<feature type="domain" description="Peptidase S26" evidence="13">
    <location>
        <begin position="82"/>
        <end position="208"/>
    </location>
</feature>
<keyword evidence="9" id="KW-0496">Mitochondrion</keyword>
<dbReference type="SUPFAM" id="SSF51306">
    <property type="entry name" value="LexA/Signal peptidase"/>
    <property type="match status" value="1"/>
</dbReference>
<dbReference type="GO" id="GO:0042720">
    <property type="term" value="C:mitochondrial inner membrane peptidase complex"/>
    <property type="evidence" value="ECO:0007669"/>
    <property type="project" value="InterPro"/>
</dbReference>
<dbReference type="Gene3D" id="2.10.109.10">
    <property type="entry name" value="Umud Fragment, subunit A"/>
    <property type="match status" value="1"/>
</dbReference>
<evidence type="ECO:0000313" key="14">
    <source>
        <dbReference type="EMBL" id="GMG28648.1"/>
    </source>
</evidence>
<dbReference type="InterPro" id="IPR019533">
    <property type="entry name" value="Peptidase_S26"/>
</dbReference>
<dbReference type="CDD" id="cd06530">
    <property type="entry name" value="S26_SPase_I"/>
    <property type="match status" value="1"/>
</dbReference>
<evidence type="ECO:0000256" key="8">
    <source>
        <dbReference type="ARBA" id="ARBA00022989"/>
    </source>
</evidence>
<evidence type="ECO:0000259" key="13">
    <source>
        <dbReference type="Pfam" id="PF10502"/>
    </source>
</evidence>
<dbReference type="InterPro" id="IPR036286">
    <property type="entry name" value="LexA/Signal_pep-like_sf"/>
</dbReference>
<sequence>MPTNPSSSQKPPGPKYQVLTPEAAKLRSQFGSSPSPPPPPSSTAPPLAQPAPEPPRKPFSLFSHFRSRYATLPVPVRTGLRVLRILAPIVPIGLFFSEHVLGVMWVSGPSMTPYLNEDYEQMHTKRDMVLVNMWPWGGAGWPWERTRRLERGMVVTFRYDSARIYMGFFYGYGGFIDCYIFARSPANPGHIAIKRVVGLPGDRITTRDPCMKPSQIVPFNHVWLEGDAADPKRSLDSNTYGPVSISLITGRVMAVMYPRFRMLKWTDWEQGLVEGDVERKLGDNYRHEVRDRVSKEAVKLERPVLS</sequence>
<gene>
    <name evidence="14" type="ORF">Aory04_000504000</name>
</gene>
<feature type="active site" evidence="11">
    <location>
        <position position="194"/>
    </location>
</feature>
<dbReference type="PANTHER" id="PTHR46041:SF2">
    <property type="entry name" value="MITOCHONDRIAL INNER MEMBRANE PROTEASE SUBUNIT 2"/>
    <property type="match status" value="1"/>
</dbReference>
<evidence type="ECO:0000256" key="5">
    <source>
        <dbReference type="ARBA" id="ARBA00022692"/>
    </source>
</evidence>
<feature type="compositionally biased region" description="Pro residues" evidence="12">
    <location>
        <begin position="34"/>
        <end position="53"/>
    </location>
</feature>
<comment type="subcellular location">
    <subcellularLocation>
        <location evidence="1">Mitochondrion inner membrane</location>
        <topology evidence="1">Single-pass membrane protein</topology>
    </subcellularLocation>
</comment>
<evidence type="ECO:0000256" key="10">
    <source>
        <dbReference type="ARBA" id="ARBA00023136"/>
    </source>
</evidence>
<evidence type="ECO:0000256" key="4">
    <source>
        <dbReference type="ARBA" id="ARBA00022670"/>
    </source>
</evidence>
<dbReference type="PRINTS" id="PR00727">
    <property type="entry name" value="LEADERPTASE"/>
</dbReference>
<dbReference type="GO" id="GO:0006465">
    <property type="term" value="P:signal peptide processing"/>
    <property type="evidence" value="ECO:0007669"/>
    <property type="project" value="InterPro"/>
</dbReference>
<dbReference type="Proteomes" id="UP001165205">
    <property type="component" value="Unassembled WGS sequence"/>
</dbReference>
<evidence type="ECO:0000256" key="9">
    <source>
        <dbReference type="ARBA" id="ARBA00023128"/>
    </source>
</evidence>
<evidence type="ECO:0000256" key="11">
    <source>
        <dbReference type="PIRSR" id="PIRSR600223-1"/>
    </source>
</evidence>
<evidence type="ECO:0000256" key="1">
    <source>
        <dbReference type="ARBA" id="ARBA00004434"/>
    </source>
</evidence>
<keyword evidence="5" id="KW-0812">Transmembrane</keyword>
<dbReference type="InterPro" id="IPR000223">
    <property type="entry name" value="Pept_S26A_signal_pept_1"/>
</dbReference>
<keyword evidence="6" id="KW-0999">Mitochondrion inner membrane</keyword>